<protein>
    <submittedName>
        <fullName evidence="2">Double-strand break repair protein AddB</fullName>
    </submittedName>
</protein>
<dbReference type="EMBL" id="JAXAFJ010000001">
    <property type="protein sequence ID" value="MDX6804614.1"/>
    <property type="molecule type" value="Genomic_DNA"/>
</dbReference>
<dbReference type="InterPro" id="IPR038726">
    <property type="entry name" value="PDDEXK_AddAB-type"/>
</dbReference>
<dbReference type="SUPFAM" id="SSF52540">
    <property type="entry name" value="P-loop containing nucleoside triphosphate hydrolases"/>
    <property type="match status" value="1"/>
</dbReference>
<keyword evidence="3" id="KW-1185">Reference proteome</keyword>
<accession>A0ABU4RIF4</accession>
<feature type="domain" description="PD-(D/E)XK endonuclease-like" evidence="1">
    <location>
        <begin position="758"/>
        <end position="1001"/>
    </location>
</feature>
<gene>
    <name evidence="2" type="primary">addB</name>
    <name evidence="2" type="ORF">SCD90_00935</name>
</gene>
<dbReference type="InterPro" id="IPR014153">
    <property type="entry name" value="Ds_break_AddB"/>
</dbReference>
<name>A0ABU4RIF4_9HYPH</name>
<dbReference type="NCBIfam" id="TIGR02786">
    <property type="entry name" value="addB_alphas"/>
    <property type="match status" value="1"/>
</dbReference>
<comment type="caution">
    <text evidence="2">The sequence shown here is derived from an EMBL/GenBank/DDBJ whole genome shotgun (WGS) entry which is preliminary data.</text>
</comment>
<dbReference type="RefSeq" id="WP_319842739.1">
    <property type="nucleotide sequence ID" value="NZ_JAXAFJ010000001.1"/>
</dbReference>
<evidence type="ECO:0000313" key="3">
    <source>
        <dbReference type="Proteomes" id="UP001274321"/>
    </source>
</evidence>
<evidence type="ECO:0000259" key="1">
    <source>
        <dbReference type="Pfam" id="PF12705"/>
    </source>
</evidence>
<proteinExistence type="predicted"/>
<dbReference type="InterPro" id="IPR027417">
    <property type="entry name" value="P-loop_NTPase"/>
</dbReference>
<evidence type="ECO:0000313" key="2">
    <source>
        <dbReference type="EMBL" id="MDX6804614.1"/>
    </source>
</evidence>
<sequence length="1037" mass="113085">MRQAPPERSRSNVLTVPSGVPFLDVLAEYLLDGGLVAGPPLRNDPLGLMDARIYLPTRRAARELEAIFTRRLGGFALLPRIIALGEFADEDDPFGEDGQEPAELPPSVGETARRLFLARLVRAWAGHVAANLSPGAEEADLIPTSPGSAVALATELGRLIDSFETENVDWGMLVGLVPSEHDRIWDLTRDFLKIASQHWPAYLSETGLIGAAERRNLHLRAMAESIRAERPECPVVVAGSTGSIPATADLMAAVSRLPRGAVVLQGLDTDADDDTWREIGGRTGDRPASAAAWTHPQNAFYRLLERLDLQRGEIGHLSRPDVARDARRSLVSRALLPSERTETWASDAPRQADEALAGLTLVEAANEREEALAIAVALRETLEHPEHTVALVTPDRTLARRVAAELRRWNVEVEDSAGLPLAESRIGILARLLADAARDDLAPADVLALLGHPEAGFGLDPAGRRRGATALEFGALRGPTPPPGAAGLGHAIALARGEAREQQSFAHPARNALAEEDWDAASRLIECLHRALEPLCALGRGGREAPLHDLLVAHRSAIEAALGGEKDNPDWATLAAFFDEADGAEAVQFTVGLADYPAVFRAMLQGRAARPVTPGHPRLRILGTLEARLLGFDRLVLGGLVETVWPPQTVNDPFLSRPMRAALGLPPPEWRIGLAAHDFEMALGGPDVLLTRALKSGGAPSVASRWVQRLAAVSGETWKPVQERGHRYLSLARALDDAPVKRAGAPAPRPPLDLRPLRLSVTEVETLIRDPYAIYARHVLRLQPLEPVGVLPQASDRGTIIHGALSRFIEERDVFAPDAAEQLCAIGREAFEPFWAFPDIRALWWPRFQRIARWFVEWERTRRPGIAAPFTEKRGRLSWPLGTRGEFTLSGRADRLDQLASGSFAILDYKTGARPGDREVCAGFSPQLLLEGAILRHGAFEDGLSGEVEDYLYVRLTGGAQPGDAHRVDTDTRTPAELADEALAKLKALMEDFEREEQPYRSHTYPKFMRGIQGTYDHLARYAEWSIAPESDEGSEA</sequence>
<dbReference type="Pfam" id="PF12705">
    <property type="entry name" value="PDDEXK_1"/>
    <property type="match status" value="1"/>
</dbReference>
<dbReference type="Proteomes" id="UP001274321">
    <property type="component" value="Unassembled WGS sequence"/>
</dbReference>
<reference evidence="2 3" key="1">
    <citation type="submission" date="2023-11" db="EMBL/GenBank/DDBJ databases">
        <authorList>
            <person name="Bao R."/>
        </authorList>
    </citation>
    <scope>NUCLEOTIDE SEQUENCE [LARGE SCALE GENOMIC DNA]</scope>
    <source>
        <strain evidence="2 3">PJ23</strain>
    </source>
</reference>
<organism evidence="2 3">
    <name type="scientific">Terrihabitans rhizophilus</name>
    <dbReference type="NCBI Taxonomy" id="3092662"/>
    <lineage>
        <taxon>Bacteria</taxon>
        <taxon>Pseudomonadati</taxon>
        <taxon>Pseudomonadota</taxon>
        <taxon>Alphaproteobacteria</taxon>
        <taxon>Hyphomicrobiales</taxon>
        <taxon>Terrihabitans</taxon>
    </lineage>
</organism>